<dbReference type="PANTHER" id="PTHR40448">
    <property type="entry name" value="TWO-COMPONENT SENSOR HISTIDINE KINASE"/>
    <property type="match status" value="1"/>
</dbReference>
<evidence type="ECO:0000313" key="3">
    <source>
        <dbReference type="EMBL" id="QSF44188.1"/>
    </source>
</evidence>
<dbReference type="RefSeq" id="WP_206101782.1">
    <property type="nucleotide sequence ID" value="NZ_CP070969.1"/>
</dbReference>
<protein>
    <submittedName>
        <fullName evidence="3">GHKL domain-containing protein</fullName>
    </submittedName>
</protein>
<keyword evidence="1" id="KW-0812">Transmembrane</keyword>
<evidence type="ECO:0000313" key="4">
    <source>
        <dbReference type="Proteomes" id="UP000663452"/>
    </source>
</evidence>
<keyword evidence="1" id="KW-0472">Membrane</keyword>
<gene>
    <name evidence="3" type="ORF">JRJ22_23675</name>
</gene>
<dbReference type="PANTHER" id="PTHR40448:SF1">
    <property type="entry name" value="TWO-COMPONENT SENSOR HISTIDINE KINASE"/>
    <property type="match status" value="1"/>
</dbReference>
<dbReference type="InterPro" id="IPR032834">
    <property type="entry name" value="NatK-like_C"/>
</dbReference>
<accession>A0ABX7LBM1</accession>
<dbReference type="Proteomes" id="UP000663452">
    <property type="component" value="Chromosome"/>
</dbReference>
<evidence type="ECO:0000256" key="1">
    <source>
        <dbReference type="SAM" id="Phobius"/>
    </source>
</evidence>
<feature type="transmembrane region" description="Helical" evidence="1">
    <location>
        <begin position="43"/>
        <end position="72"/>
    </location>
</feature>
<feature type="transmembrane region" description="Helical" evidence="1">
    <location>
        <begin position="125"/>
        <end position="144"/>
    </location>
</feature>
<reference evidence="3 4" key="1">
    <citation type="submission" date="2021-02" db="EMBL/GenBank/DDBJ databases">
        <title>Paenibacillus tianjinensis sp. nov.</title>
        <authorList>
            <person name="Liu H."/>
        </authorList>
    </citation>
    <scope>NUCLEOTIDE SEQUENCE [LARGE SCALE GENOMIC DNA]</scope>
    <source>
        <strain evidence="3 4">TB2019</strain>
    </source>
</reference>
<dbReference type="SUPFAM" id="SSF55874">
    <property type="entry name" value="ATPase domain of HSP90 chaperone/DNA topoisomerase II/histidine kinase"/>
    <property type="match status" value="1"/>
</dbReference>
<feature type="transmembrane region" description="Helical" evidence="1">
    <location>
        <begin position="84"/>
        <end position="105"/>
    </location>
</feature>
<keyword evidence="1" id="KW-1133">Transmembrane helix</keyword>
<evidence type="ECO:0000259" key="2">
    <source>
        <dbReference type="Pfam" id="PF14501"/>
    </source>
</evidence>
<dbReference type="Pfam" id="PF14501">
    <property type="entry name" value="HATPase_c_5"/>
    <property type="match status" value="1"/>
</dbReference>
<dbReference type="InterPro" id="IPR036890">
    <property type="entry name" value="HATPase_C_sf"/>
</dbReference>
<dbReference type="Gene3D" id="3.30.565.10">
    <property type="entry name" value="Histidine kinase-like ATPase, C-terminal domain"/>
    <property type="match status" value="1"/>
</dbReference>
<organism evidence="3 4">
    <name type="scientific">Paenibacillus tianjinensis</name>
    <dbReference type="NCBI Taxonomy" id="2810347"/>
    <lineage>
        <taxon>Bacteria</taxon>
        <taxon>Bacillati</taxon>
        <taxon>Bacillota</taxon>
        <taxon>Bacilli</taxon>
        <taxon>Bacillales</taxon>
        <taxon>Paenibacillaceae</taxon>
        <taxon>Paenibacillus</taxon>
    </lineage>
</organism>
<feature type="transmembrane region" description="Helical" evidence="1">
    <location>
        <begin position="156"/>
        <end position="177"/>
    </location>
</feature>
<dbReference type="EMBL" id="CP070969">
    <property type="protein sequence ID" value="QSF44188.1"/>
    <property type="molecule type" value="Genomic_DNA"/>
</dbReference>
<sequence>MKITLLFFLGTTLIQLVLLNRYFFALLGSSQQNKLQTTFHYLLSGIIIYLSSISFFPVVITGSLSMCSAFIISWCYPARIESKLIFSIVYVILGFVAETLSYGLISQFHLSSDAIDLSNEQTRLPILLLSSLIFFLFIVFIKLFKRQRDYKLNTWYYLILAVINIVSLFILHTLFFYAQENNMYIYSAIAVLLINVTIIYLFDELIESFQMKDELQRLHKQTEYQNTSYQKISNSFQMTKRIIHDTNKHFIYIRACIQAGEREKALGHISKTLQAMKNSYFTIATGNLVIDSLLNNAINISNERNIQITHHISIENLDMIDPFDLCIVIGNILDNAVEAAQLLPTPAERFIFIRIFTQYQMLTIYSENSYTPCNKRRIKKNNELHGVGLLNIRQITERYGGHLTVTASETFKTIVVLPINRGV</sequence>
<dbReference type="CDD" id="cd16935">
    <property type="entry name" value="HATPase_AgrC-ComD-like"/>
    <property type="match status" value="1"/>
</dbReference>
<proteinExistence type="predicted"/>
<feature type="domain" description="Sensor histidine kinase NatK-like C-terminal" evidence="2">
    <location>
        <begin position="321"/>
        <end position="411"/>
    </location>
</feature>
<feature type="transmembrane region" description="Helical" evidence="1">
    <location>
        <begin position="183"/>
        <end position="202"/>
    </location>
</feature>
<name>A0ABX7LBM1_9BACL</name>
<keyword evidence="4" id="KW-1185">Reference proteome</keyword>